<reference evidence="1" key="1">
    <citation type="submission" date="2021-02" db="EMBL/GenBank/DDBJ databases">
        <authorList>
            <person name="Dougan E. K."/>
            <person name="Rhodes N."/>
            <person name="Thang M."/>
            <person name="Chan C."/>
        </authorList>
    </citation>
    <scope>NUCLEOTIDE SEQUENCE</scope>
</reference>
<dbReference type="AlphaFoldDB" id="A0A812P760"/>
<name>A0A812P760_9DINO</name>
<evidence type="ECO:0000313" key="1">
    <source>
        <dbReference type="EMBL" id="CAE7353096.1"/>
    </source>
</evidence>
<organism evidence="1 2">
    <name type="scientific">Symbiodinium natans</name>
    <dbReference type="NCBI Taxonomy" id="878477"/>
    <lineage>
        <taxon>Eukaryota</taxon>
        <taxon>Sar</taxon>
        <taxon>Alveolata</taxon>
        <taxon>Dinophyceae</taxon>
        <taxon>Suessiales</taxon>
        <taxon>Symbiodiniaceae</taxon>
        <taxon>Symbiodinium</taxon>
    </lineage>
</organism>
<evidence type="ECO:0000313" key="2">
    <source>
        <dbReference type="Proteomes" id="UP000604046"/>
    </source>
</evidence>
<sequence length="256" mass="28379">MQLCHEGAPMMALRTVSRSFCSALERVGRMGGMPKWPLVVMITADDFVSKHRPVEPEFVIEFERGEMATCSYTVYGNSLDTRQNAKYIFSLKSRGGACGARGSNATSGKLGRIRHGLGVESRLWALPKLQRRATLNLNMTPEEYAWSSMQVAMQCDPRASKRLVLLDAQEKVVLKHTFLDPDYVLPQPGRGVFRKVDNKGIHCDRVHRSLLRQVRDLCGNPNAIVDSCSFALSPSVPIGLPVACGGFEPLPDIFID</sequence>
<comment type="caution">
    <text evidence="1">The sequence shown here is derived from an EMBL/GenBank/DDBJ whole genome shotgun (WGS) entry which is preliminary data.</text>
</comment>
<dbReference type="EMBL" id="CAJNDS010002152">
    <property type="protein sequence ID" value="CAE7353096.1"/>
    <property type="molecule type" value="Genomic_DNA"/>
</dbReference>
<accession>A0A812P760</accession>
<protein>
    <submittedName>
        <fullName evidence="1">Uncharacterized protein</fullName>
    </submittedName>
</protein>
<keyword evidence="2" id="KW-1185">Reference proteome</keyword>
<proteinExistence type="predicted"/>
<gene>
    <name evidence="1" type="ORF">SNAT2548_LOCUS18655</name>
</gene>
<dbReference type="Proteomes" id="UP000604046">
    <property type="component" value="Unassembled WGS sequence"/>
</dbReference>
<dbReference type="OrthoDB" id="407665at2759"/>